<protein>
    <submittedName>
        <fullName evidence="3">Uncharacterized protein LOC118428016</fullName>
    </submittedName>
</protein>
<organism evidence="2 3">
    <name type="scientific">Branchiostoma floridae</name>
    <name type="common">Florida lancelet</name>
    <name type="synonym">Amphioxus</name>
    <dbReference type="NCBI Taxonomy" id="7739"/>
    <lineage>
        <taxon>Eukaryota</taxon>
        <taxon>Metazoa</taxon>
        <taxon>Chordata</taxon>
        <taxon>Cephalochordata</taxon>
        <taxon>Leptocardii</taxon>
        <taxon>Amphioxiformes</taxon>
        <taxon>Branchiostomatidae</taxon>
        <taxon>Branchiostoma</taxon>
    </lineage>
</organism>
<dbReference type="Proteomes" id="UP000001554">
    <property type="component" value="Chromosome 12"/>
</dbReference>
<evidence type="ECO:0000313" key="2">
    <source>
        <dbReference type="Proteomes" id="UP000001554"/>
    </source>
</evidence>
<sequence length="297" mass="32891">MKREGGSVPWTSPQQCKRSRLCVSTVGSQDSRLRLVLHFRGTSLPLTTLQTVESTPGSLKKTSLARPEVGHRKKSCLDRKVNGKIFKTPKVDSKGKSDAKKKETQQKSSSPTTSETVETAPGSLEKISLARPEVEHGKKSCLDKTINGKIFKTPQVENRSKSDAKKKPTQQKYLSLTTSQTVENTPGSLKKTSLATPEVEHGKKSFPDNQINGKICKTPKVQNRDNGDAKKRSTQQKSLLLTLSKHADTGDTERTYLGRNSTHCSQTKNIEATCRETSRQDHRNSEIARSRVQPNLV</sequence>
<feature type="compositionally biased region" description="Polar residues" evidence="1">
    <location>
        <begin position="170"/>
        <end position="195"/>
    </location>
</feature>
<feature type="compositionally biased region" description="Basic and acidic residues" evidence="1">
    <location>
        <begin position="274"/>
        <end position="289"/>
    </location>
</feature>
<evidence type="ECO:0000256" key="1">
    <source>
        <dbReference type="SAM" id="MobiDB-lite"/>
    </source>
</evidence>
<feature type="compositionally biased region" description="Basic and acidic residues" evidence="1">
    <location>
        <begin position="132"/>
        <end position="142"/>
    </location>
</feature>
<evidence type="ECO:0000313" key="3">
    <source>
        <dbReference type="RefSeq" id="XP_035693874.1"/>
    </source>
</evidence>
<proteinExistence type="predicted"/>
<feature type="region of interest" description="Disordered" evidence="1">
    <location>
        <begin position="52"/>
        <end position="236"/>
    </location>
</feature>
<feature type="compositionally biased region" description="Basic and acidic residues" evidence="1">
    <location>
        <begin position="89"/>
        <end position="105"/>
    </location>
</feature>
<dbReference type="AlphaFoldDB" id="A0A9J7N8C1"/>
<reference evidence="2" key="1">
    <citation type="journal article" date="2020" name="Nat. Ecol. Evol.">
        <title>Deeply conserved synteny resolves early events in vertebrate evolution.</title>
        <authorList>
            <person name="Simakov O."/>
            <person name="Marletaz F."/>
            <person name="Yue J.X."/>
            <person name="O'Connell B."/>
            <person name="Jenkins J."/>
            <person name="Brandt A."/>
            <person name="Calef R."/>
            <person name="Tung C.H."/>
            <person name="Huang T.K."/>
            <person name="Schmutz J."/>
            <person name="Satoh N."/>
            <person name="Yu J.K."/>
            <person name="Putnam N.H."/>
            <person name="Green R.E."/>
            <person name="Rokhsar D.S."/>
        </authorList>
    </citation>
    <scope>NUCLEOTIDE SEQUENCE [LARGE SCALE GENOMIC DNA]</scope>
    <source>
        <strain evidence="2">S238N-H82</strain>
    </source>
</reference>
<accession>A0A9J7N8C1</accession>
<feature type="compositionally biased region" description="Polar residues" evidence="1">
    <location>
        <begin position="52"/>
        <end position="61"/>
    </location>
</feature>
<dbReference type="OrthoDB" id="10658009at2759"/>
<gene>
    <name evidence="3" type="primary">LOC118428016</name>
</gene>
<feature type="compositionally biased region" description="Basic and acidic residues" evidence="1">
    <location>
        <begin position="222"/>
        <end position="231"/>
    </location>
</feature>
<dbReference type="GeneID" id="118428016"/>
<dbReference type="KEGG" id="bfo:118428016"/>
<name>A0A9J7N8C1_BRAFL</name>
<reference evidence="3" key="2">
    <citation type="submission" date="2025-08" db="UniProtKB">
        <authorList>
            <consortium name="RefSeq"/>
        </authorList>
    </citation>
    <scope>IDENTIFICATION</scope>
    <source>
        <strain evidence="3">S238N-H82</strain>
        <tissue evidence="3">Testes</tissue>
    </source>
</reference>
<keyword evidence="2" id="KW-1185">Reference proteome</keyword>
<feature type="compositionally biased region" description="Low complexity" evidence="1">
    <location>
        <begin position="108"/>
        <end position="119"/>
    </location>
</feature>
<dbReference type="RefSeq" id="XP_035693874.1">
    <property type="nucleotide sequence ID" value="XM_035837981.1"/>
</dbReference>
<feature type="region of interest" description="Disordered" evidence="1">
    <location>
        <begin position="274"/>
        <end position="297"/>
    </location>
</feature>